<dbReference type="EMBL" id="JAEPRC010000044">
    <property type="protein sequence ID" value="KAG2212873.1"/>
    <property type="molecule type" value="Genomic_DNA"/>
</dbReference>
<dbReference type="InterPro" id="IPR029058">
    <property type="entry name" value="AB_hydrolase_fold"/>
</dbReference>
<dbReference type="Pfam" id="PF00326">
    <property type="entry name" value="Peptidase_S9"/>
    <property type="match status" value="1"/>
</dbReference>
<name>A0A8H7VDV3_9FUNG</name>
<dbReference type="Proteomes" id="UP000650833">
    <property type="component" value="Unassembled WGS sequence"/>
</dbReference>
<dbReference type="PANTHER" id="PTHR47381:SF3">
    <property type="entry name" value="ALPHA_BETA-HYDROLASES SUPERFAMILY PROTEIN"/>
    <property type="match status" value="1"/>
</dbReference>
<proteinExistence type="predicted"/>
<evidence type="ECO:0000313" key="3">
    <source>
        <dbReference type="Proteomes" id="UP000650833"/>
    </source>
</evidence>
<dbReference type="AlphaFoldDB" id="A0A8H7VDV3"/>
<sequence length="289" mass="32393">MTSKQVIPVIGLNTTVYGLDEYNKLPKGTPVSVMFALHGRLQNQSKMEPIAQAICQLNEKREQGNAHILVITFDSPNHGSRLVHKLANFGWVEGKHKNPNHALDMWSMVNSTARTVTELIDVLEHYLFGPQPHSLVQAWGCMGFSMGGHATFIAASNDPRITVAIPIVGIADFLALMESRLKESNMSPEIYLPKPFCDTVTKSVTNLDQRLKSTHILIINGGKDVLVKAEFNSSLIESLRQIHTGKENYDWRYYLVPNVGHEWCPEMIESSVQWCHQWMVKNSASGSKL</sequence>
<comment type="caution">
    <text evidence="2">The sequence shown here is derived from an EMBL/GenBank/DDBJ whole genome shotgun (WGS) entry which is preliminary data.</text>
</comment>
<gene>
    <name evidence="2" type="ORF">INT46_009665</name>
</gene>
<protein>
    <recommendedName>
        <fullName evidence="1">Peptidase S9 prolyl oligopeptidase catalytic domain-containing protein</fullName>
    </recommendedName>
</protein>
<dbReference type="SUPFAM" id="SSF53474">
    <property type="entry name" value="alpha/beta-Hydrolases"/>
    <property type="match status" value="1"/>
</dbReference>
<dbReference type="OrthoDB" id="2152248at2759"/>
<dbReference type="GO" id="GO:0006508">
    <property type="term" value="P:proteolysis"/>
    <property type="evidence" value="ECO:0007669"/>
    <property type="project" value="InterPro"/>
</dbReference>
<keyword evidence="3" id="KW-1185">Reference proteome</keyword>
<dbReference type="Gene3D" id="3.40.50.1820">
    <property type="entry name" value="alpha/beta hydrolase"/>
    <property type="match status" value="1"/>
</dbReference>
<dbReference type="GO" id="GO:0008236">
    <property type="term" value="F:serine-type peptidase activity"/>
    <property type="evidence" value="ECO:0007669"/>
    <property type="project" value="InterPro"/>
</dbReference>
<evidence type="ECO:0000313" key="2">
    <source>
        <dbReference type="EMBL" id="KAG2212873.1"/>
    </source>
</evidence>
<accession>A0A8H7VDV3</accession>
<organism evidence="2 3">
    <name type="scientific">Mucor plumbeus</name>
    <dbReference type="NCBI Taxonomy" id="97098"/>
    <lineage>
        <taxon>Eukaryota</taxon>
        <taxon>Fungi</taxon>
        <taxon>Fungi incertae sedis</taxon>
        <taxon>Mucoromycota</taxon>
        <taxon>Mucoromycotina</taxon>
        <taxon>Mucoromycetes</taxon>
        <taxon>Mucorales</taxon>
        <taxon>Mucorineae</taxon>
        <taxon>Mucoraceae</taxon>
        <taxon>Mucor</taxon>
    </lineage>
</organism>
<feature type="domain" description="Peptidase S9 prolyl oligopeptidase catalytic" evidence="1">
    <location>
        <begin position="139"/>
        <end position="261"/>
    </location>
</feature>
<dbReference type="PANTHER" id="PTHR47381">
    <property type="entry name" value="ALPHA/BETA-HYDROLASES SUPERFAMILY PROTEIN"/>
    <property type="match status" value="1"/>
</dbReference>
<evidence type="ECO:0000259" key="1">
    <source>
        <dbReference type="Pfam" id="PF00326"/>
    </source>
</evidence>
<dbReference type="InterPro" id="IPR001375">
    <property type="entry name" value="Peptidase_S9_cat"/>
</dbReference>
<reference evidence="2" key="1">
    <citation type="submission" date="2020-12" db="EMBL/GenBank/DDBJ databases">
        <title>Metabolic potential, ecology and presence of endohyphal bacteria is reflected in genomic diversity of Mucoromycotina.</title>
        <authorList>
            <person name="Muszewska A."/>
            <person name="Okrasinska A."/>
            <person name="Steczkiewicz K."/>
            <person name="Drgas O."/>
            <person name="Orlowska M."/>
            <person name="Perlinska-Lenart U."/>
            <person name="Aleksandrzak-Piekarczyk T."/>
            <person name="Szatraj K."/>
            <person name="Zielenkiewicz U."/>
            <person name="Pilsyk S."/>
            <person name="Malc E."/>
            <person name="Mieczkowski P."/>
            <person name="Kruszewska J.S."/>
            <person name="Biernat P."/>
            <person name="Pawlowska J."/>
        </authorList>
    </citation>
    <scope>NUCLEOTIDE SEQUENCE</scope>
    <source>
        <strain evidence="2">CBS 226.32</strain>
    </source>
</reference>